<protein>
    <submittedName>
        <fullName evidence="1">Uncharacterized protein</fullName>
    </submittedName>
</protein>
<reference evidence="1 2" key="1">
    <citation type="submission" date="2021-06" db="EMBL/GenBank/DDBJ databases">
        <title>Caerostris extrusa draft genome.</title>
        <authorList>
            <person name="Kono N."/>
            <person name="Arakawa K."/>
        </authorList>
    </citation>
    <scope>NUCLEOTIDE SEQUENCE [LARGE SCALE GENOMIC DNA]</scope>
</reference>
<dbReference type="AlphaFoldDB" id="A0AAV4XUZ5"/>
<evidence type="ECO:0000313" key="2">
    <source>
        <dbReference type="Proteomes" id="UP001054945"/>
    </source>
</evidence>
<gene>
    <name evidence="1" type="ORF">CEXT_241861</name>
</gene>
<keyword evidence="2" id="KW-1185">Reference proteome</keyword>
<accession>A0AAV4XUZ5</accession>
<comment type="caution">
    <text evidence="1">The sequence shown here is derived from an EMBL/GenBank/DDBJ whole genome shotgun (WGS) entry which is preliminary data.</text>
</comment>
<evidence type="ECO:0000313" key="1">
    <source>
        <dbReference type="EMBL" id="GIY98962.1"/>
    </source>
</evidence>
<sequence length="134" mass="15640">MRFLSSNEWQLFPAASREKVLHRCGVKGRRDLARVMGGQRVLAWRMVLAGCNYKCPESIHLRWCSYRRFVGADCCSLRRWPPMYSSCSSFLLIEKHAIHHFNTLSHASVNILFRMESIVEFRKGLFALVNTLNY</sequence>
<proteinExistence type="predicted"/>
<organism evidence="1 2">
    <name type="scientific">Caerostris extrusa</name>
    <name type="common">Bark spider</name>
    <name type="synonym">Caerostris bankana</name>
    <dbReference type="NCBI Taxonomy" id="172846"/>
    <lineage>
        <taxon>Eukaryota</taxon>
        <taxon>Metazoa</taxon>
        <taxon>Ecdysozoa</taxon>
        <taxon>Arthropoda</taxon>
        <taxon>Chelicerata</taxon>
        <taxon>Arachnida</taxon>
        <taxon>Araneae</taxon>
        <taxon>Araneomorphae</taxon>
        <taxon>Entelegynae</taxon>
        <taxon>Araneoidea</taxon>
        <taxon>Araneidae</taxon>
        <taxon>Caerostris</taxon>
    </lineage>
</organism>
<name>A0AAV4XUZ5_CAEEX</name>
<dbReference type="Proteomes" id="UP001054945">
    <property type="component" value="Unassembled WGS sequence"/>
</dbReference>
<dbReference type="EMBL" id="BPLR01018363">
    <property type="protein sequence ID" value="GIY98962.1"/>
    <property type="molecule type" value="Genomic_DNA"/>
</dbReference>